<organism evidence="1 2">
    <name type="scientific">Haloarcula hispanica tailed virus 1</name>
    <dbReference type="NCBI Taxonomy" id="1273750"/>
    <lineage>
        <taxon>Viruses</taxon>
        <taxon>Duplodnaviria</taxon>
        <taxon>Heunggongvirae</taxon>
        <taxon>Uroviricota</taxon>
        <taxon>Caudoviricetes</taxon>
        <taxon>Madisaviridae</taxon>
        <taxon>Clampvirus</taxon>
        <taxon>Clampvirus italiense</taxon>
        <taxon>Clampvirus HHTV1</taxon>
    </lineage>
</organism>
<evidence type="ECO:0000313" key="1">
    <source>
        <dbReference type="EMBL" id="AGM11293.1"/>
    </source>
</evidence>
<name>R4TM98_9CAUD</name>
<sequence length="246" mass="25395">MAIEAYPVGANSGFSEESAIDSERDRLISALGGRMSDFIVDPFAGGHFDESHSGTSLDVTIDTGGTGMAFLGGHLVVNDAAITVTVDASSTNEIFLVVADTPAGNAQVIHTSDGSTPSGQHVMKIWEAVTDSSGVTGTTDFREYVPFREDAVAASITGRKAGTSGTIAIDTTGVKTASVTFTNPYQNAVDQANAWLNALGDTAAEFGYIRVDPTSISTTGFTIEAKVTAAGGSGTTADFDWEAYGK</sequence>
<dbReference type="Proteomes" id="UP000203449">
    <property type="component" value="Segment"/>
</dbReference>
<keyword evidence="2" id="KW-1185">Reference proteome</keyword>
<dbReference type="EMBL" id="KC292025">
    <property type="protein sequence ID" value="AGM11293.1"/>
    <property type="molecule type" value="Genomic_DNA"/>
</dbReference>
<dbReference type="GeneID" id="16194220"/>
<protein>
    <submittedName>
        <fullName evidence="1">Uncharacterized protein</fullName>
    </submittedName>
</protein>
<accession>R4TM98</accession>
<gene>
    <name evidence="1" type="primary">38</name>
    <name evidence="1" type="ORF">HHTV1_38</name>
</gene>
<dbReference type="RefSeq" id="YP_008058728.1">
    <property type="nucleotide sequence ID" value="NC_021322.1"/>
</dbReference>
<reference evidence="1 2" key="1">
    <citation type="submission" date="2012-12" db="EMBL/GenBank/DDBJ databases">
        <authorList>
            <person name="Sencilo A."/>
            <person name="Jacobs-Sera D."/>
            <person name="Russell D.A."/>
            <person name="Ko C."/>
            <person name="Atanasova N."/>
            <person name="Osterlund E."/>
            <person name="Oksanen H.M."/>
            <person name="Bamford D.H."/>
            <person name="Hatfull G.F."/>
            <person name="Roine E."/>
            <person name="Hendrix R.W."/>
        </authorList>
    </citation>
    <scope>NUCLEOTIDE SEQUENCE [LARGE SCALE GENOMIC DNA]</scope>
</reference>
<proteinExistence type="predicted"/>
<evidence type="ECO:0000313" key="2">
    <source>
        <dbReference type="Proteomes" id="UP000203449"/>
    </source>
</evidence>
<dbReference type="KEGG" id="vg:16194220"/>